<accession>A0ABU3W0S6</accession>
<dbReference type="PANTHER" id="PTHR13847:SF289">
    <property type="entry name" value="GLYCINE OXIDASE"/>
    <property type="match status" value="1"/>
</dbReference>
<dbReference type="InterPro" id="IPR036188">
    <property type="entry name" value="FAD/NAD-bd_sf"/>
</dbReference>
<dbReference type="Pfam" id="PF01266">
    <property type="entry name" value="DAO"/>
    <property type="match status" value="1"/>
</dbReference>
<name>A0ABU3W0S6_9GAMM</name>
<dbReference type="EC" id="1.-.-.-" evidence="3"/>
<dbReference type="EMBL" id="JAWIIJ010000011">
    <property type="protein sequence ID" value="MDV2080144.1"/>
    <property type="molecule type" value="Genomic_DNA"/>
</dbReference>
<evidence type="ECO:0000313" key="4">
    <source>
        <dbReference type="Proteomes" id="UP001269819"/>
    </source>
</evidence>
<comment type="caution">
    <text evidence="3">The sequence shown here is derived from an EMBL/GenBank/DDBJ whole genome shotgun (WGS) entry which is preliminary data.</text>
</comment>
<dbReference type="Gene3D" id="3.30.9.10">
    <property type="entry name" value="D-Amino Acid Oxidase, subunit A, domain 2"/>
    <property type="match status" value="1"/>
</dbReference>
<dbReference type="InterPro" id="IPR006076">
    <property type="entry name" value="FAD-dep_OxRdtase"/>
</dbReference>
<dbReference type="PRINTS" id="PR00411">
    <property type="entry name" value="PNDRDTASEI"/>
</dbReference>
<dbReference type="Proteomes" id="UP001269819">
    <property type="component" value="Unassembled WGS sequence"/>
</dbReference>
<keyword evidence="4" id="KW-1185">Reference proteome</keyword>
<dbReference type="SUPFAM" id="SSF54373">
    <property type="entry name" value="FAD-linked reductases, C-terminal domain"/>
    <property type="match status" value="1"/>
</dbReference>
<dbReference type="RefSeq" id="WP_316974581.1">
    <property type="nucleotide sequence ID" value="NZ_JAWIIJ010000011.1"/>
</dbReference>
<evidence type="ECO:0000313" key="3">
    <source>
        <dbReference type="EMBL" id="MDV2080144.1"/>
    </source>
</evidence>
<evidence type="ECO:0000259" key="2">
    <source>
        <dbReference type="Pfam" id="PF01266"/>
    </source>
</evidence>
<evidence type="ECO:0000256" key="1">
    <source>
        <dbReference type="ARBA" id="ARBA00023002"/>
    </source>
</evidence>
<dbReference type="SUPFAM" id="SSF51905">
    <property type="entry name" value="FAD/NAD(P)-binding domain"/>
    <property type="match status" value="1"/>
</dbReference>
<sequence length="415" mass="45435">MNQPCETVVVGAGVVGLSIAIALQQRGRQVTLLDRSRPGEGASFGNAGFLATELNDPLATPDTLKAAPLLWANPRGPVSLPLAHWPQITPWLWRFVKAASPRQVQVGQQGLRALNQSALGAWQRLLRRLDLIDELVPSGYLQVWEAEHAGSQAEQQAEKLAGWGIDSTVLSAAGVAELEPELNERVRHGLLLPASHQVRDPYHLVQRLFERFMEAGGRFQQTRVISVRGGQMAAQAVTEQGAVDAHQLVIACGAWSRQLLKSTGVDVPLQAERGYHLTLPRAGSVLRRPVGSADRHVVMTPMSCGLRVVGMSELGGLDQPPIEQRFDTLRHHASALLADAEPVTRDHTTWMGYRPTLPDSLPVIDQHPQQPSVYAAFGHQHLGLTQAAITSELLAARMTQQDTRIDLTPYRINRF</sequence>
<gene>
    <name evidence="3" type="ORF">RYS15_15770</name>
</gene>
<reference evidence="3 4" key="1">
    <citation type="submission" date="2023-10" db="EMBL/GenBank/DDBJ databases">
        <title>Characteristics and mechanism of a salt-tolerant marine origin heterotrophic nitrifying- aerobic denitrifying bacteria Marinobacter xestospongiae HN1.</title>
        <authorList>
            <person name="Qi R."/>
        </authorList>
    </citation>
    <scope>NUCLEOTIDE SEQUENCE [LARGE SCALE GENOMIC DNA]</scope>
    <source>
        <strain evidence="3 4">HN1</strain>
    </source>
</reference>
<dbReference type="GO" id="GO:0016491">
    <property type="term" value="F:oxidoreductase activity"/>
    <property type="evidence" value="ECO:0007669"/>
    <property type="project" value="UniProtKB-KW"/>
</dbReference>
<feature type="domain" description="FAD dependent oxidoreductase" evidence="2">
    <location>
        <begin position="7"/>
        <end position="397"/>
    </location>
</feature>
<organism evidence="3 4">
    <name type="scientific">Marinobacter xestospongiae</name>
    <dbReference type="NCBI Taxonomy" id="994319"/>
    <lineage>
        <taxon>Bacteria</taxon>
        <taxon>Pseudomonadati</taxon>
        <taxon>Pseudomonadota</taxon>
        <taxon>Gammaproteobacteria</taxon>
        <taxon>Pseudomonadales</taxon>
        <taxon>Marinobacteraceae</taxon>
        <taxon>Marinobacter</taxon>
    </lineage>
</organism>
<keyword evidence="1 3" id="KW-0560">Oxidoreductase</keyword>
<dbReference type="Gene3D" id="3.50.50.60">
    <property type="entry name" value="FAD/NAD(P)-binding domain"/>
    <property type="match status" value="2"/>
</dbReference>
<proteinExistence type="predicted"/>
<protein>
    <submittedName>
        <fullName evidence="3">FAD-binding oxidoreductase</fullName>
        <ecNumber evidence="3">1.-.-.-</ecNumber>
    </submittedName>
</protein>
<dbReference type="PANTHER" id="PTHR13847">
    <property type="entry name" value="SARCOSINE DEHYDROGENASE-RELATED"/>
    <property type="match status" value="1"/>
</dbReference>